<dbReference type="EMBL" id="JAVDQT010000005">
    <property type="protein sequence ID" value="MDR6433391.1"/>
    <property type="molecule type" value="Genomic_DNA"/>
</dbReference>
<proteinExistence type="predicted"/>
<feature type="chain" id="PRO_5047493805" description="Lipoprotein" evidence="1">
    <location>
        <begin position="18"/>
        <end position="41"/>
    </location>
</feature>
<dbReference type="RefSeq" id="WP_310014140.1">
    <property type="nucleotide sequence ID" value="NZ_JAVDQT010000005.1"/>
</dbReference>
<gene>
    <name evidence="2" type="ORF">J2782_003137</name>
</gene>
<organism evidence="2 3">
    <name type="scientific">Brucella pseudogrignonensis</name>
    <dbReference type="NCBI Taxonomy" id="419475"/>
    <lineage>
        <taxon>Bacteria</taxon>
        <taxon>Pseudomonadati</taxon>
        <taxon>Pseudomonadota</taxon>
        <taxon>Alphaproteobacteria</taxon>
        <taxon>Hyphomicrobiales</taxon>
        <taxon>Brucellaceae</taxon>
        <taxon>Brucella/Ochrobactrum group</taxon>
        <taxon>Brucella</taxon>
    </lineage>
</organism>
<reference evidence="2 3" key="1">
    <citation type="submission" date="2023-07" db="EMBL/GenBank/DDBJ databases">
        <title>Sorghum-associated microbial communities from plants grown in Nebraska, USA.</title>
        <authorList>
            <person name="Schachtman D."/>
        </authorList>
    </citation>
    <scope>NUCLEOTIDE SEQUENCE [LARGE SCALE GENOMIC DNA]</scope>
    <source>
        <strain evidence="2 3">DS1730</strain>
    </source>
</reference>
<keyword evidence="1" id="KW-0732">Signal</keyword>
<name>A0ABU1MBH7_9HYPH</name>
<accession>A0ABU1MBH7</accession>
<evidence type="ECO:0000313" key="3">
    <source>
        <dbReference type="Proteomes" id="UP001184614"/>
    </source>
</evidence>
<comment type="caution">
    <text evidence="2">The sequence shown here is derived from an EMBL/GenBank/DDBJ whole genome shotgun (WGS) entry which is preliminary data.</text>
</comment>
<evidence type="ECO:0000313" key="2">
    <source>
        <dbReference type="EMBL" id="MDR6433391.1"/>
    </source>
</evidence>
<dbReference type="Proteomes" id="UP001184614">
    <property type="component" value="Unassembled WGS sequence"/>
</dbReference>
<protein>
    <recommendedName>
        <fullName evidence="4">Lipoprotein</fullName>
    </recommendedName>
</protein>
<keyword evidence="3" id="KW-1185">Reference proteome</keyword>
<evidence type="ECO:0008006" key="4">
    <source>
        <dbReference type="Google" id="ProtNLM"/>
    </source>
</evidence>
<evidence type="ECO:0000256" key="1">
    <source>
        <dbReference type="SAM" id="SignalP"/>
    </source>
</evidence>
<feature type="signal peptide" evidence="1">
    <location>
        <begin position="1"/>
        <end position="17"/>
    </location>
</feature>
<dbReference type="PROSITE" id="PS51257">
    <property type="entry name" value="PROKAR_LIPOPROTEIN"/>
    <property type="match status" value="1"/>
</dbReference>
<sequence>MKYAIIGLIAFSTLAAACPYDLTSDEPSALAGLFSLLTGAG</sequence>